<dbReference type="InterPro" id="IPR006016">
    <property type="entry name" value="UspA"/>
</dbReference>
<dbReference type="Gene3D" id="3.40.50.12370">
    <property type="match status" value="1"/>
</dbReference>
<protein>
    <submittedName>
        <fullName evidence="3">Universal stress protein</fullName>
    </submittedName>
</protein>
<dbReference type="RefSeq" id="WP_135416792.1">
    <property type="nucleotide sequence ID" value="NZ_SRLB01000013.1"/>
</dbReference>
<dbReference type="Proteomes" id="UP000297535">
    <property type="component" value="Unassembled WGS sequence"/>
</dbReference>
<name>A0A4Z0NNM0_9HYPH</name>
<comment type="caution">
    <text evidence="3">The sequence shown here is derived from an EMBL/GenBank/DDBJ whole genome shotgun (WGS) entry which is preliminary data.</text>
</comment>
<gene>
    <name evidence="3" type="ORF">EU555_19015</name>
</gene>
<sequence length="280" mass="29989">MIENLRTILIALTERLGDETPSSALAYGLSLAERAHARVTVQAVSVRLVLPHAWISRFVGMVVAAENRRLRDLAEEAAERARGDASAAGILCTAQAEHLSYDRLLARFSAQARLHDLAVIDAEPRMLTGDRGLIETLLFESGRPLIVVPPGCGTVATQRILVAWDGSAQAARALHDALPFLRQAESVEIVVVTGEKDLSHAVPGAELAPGLAHHGVAVTVTDLPARDGDVAGALRRHAMEREADMIVMGAFVHSLLRETVLGGVTQEMLRACPVPLLMAH</sequence>
<dbReference type="OrthoDB" id="9804721at2"/>
<dbReference type="CDD" id="cd00293">
    <property type="entry name" value="USP-like"/>
    <property type="match status" value="1"/>
</dbReference>
<keyword evidence="4" id="KW-1185">Reference proteome</keyword>
<organism evidence="3 4">
    <name type="scientific">Methylobacterium nonmethylotrophicum</name>
    <dbReference type="NCBI Taxonomy" id="1141884"/>
    <lineage>
        <taxon>Bacteria</taxon>
        <taxon>Pseudomonadati</taxon>
        <taxon>Pseudomonadota</taxon>
        <taxon>Alphaproteobacteria</taxon>
        <taxon>Hyphomicrobiales</taxon>
        <taxon>Methylobacteriaceae</taxon>
        <taxon>Methylobacterium</taxon>
    </lineage>
</organism>
<evidence type="ECO:0000256" key="1">
    <source>
        <dbReference type="ARBA" id="ARBA00008791"/>
    </source>
</evidence>
<feature type="domain" description="UspA" evidence="2">
    <location>
        <begin position="158"/>
        <end position="279"/>
    </location>
</feature>
<comment type="similarity">
    <text evidence="1">Belongs to the universal stress protein A family.</text>
</comment>
<dbReference type="EMBL" id="SRLB01000013">
    <property type="protein sequence ID" value="TGD97721.1"/>
    <property type="molecule type" value="Genomic_DNA"/>
</dbReference>
<reference evidence="3 4" key="1">
    <citation type="submission" date="2019-04" db="EMBL/GenBank/DDBJ databases">
        <authorList>
            <person name="Feng G."/>
            <person name="Zhu H."/>
        </authorList>
    </citation>
    <scope>NUCLEOTIDE SEQUENCE [LARGE SCALE GENOMIC DNA]</scope>
    <source>
        <strain evidence="3 4">6HR-1</strain>
    </source>
</reference>
<dbReference type="InterPro" id="IPR006015">
    <property type="entry name" value="Universal_stress_UspA"/>
</dbReference>
<evidence type="ECO:0000313" key="4">
    <source>
        <dbReference type="Proteomes" id="UP000297535"/>
    </source>
</evidence>
<dbReference type="PANTHER" id="PTHR46268">
    <property type="entry name" value="STRESS RESPONSE PROTEIN NHAX"/>
    <property type="match status" value="1"/>
</dbReference>
<dbReference type="SUPFAM" id="SSF52402">
    <property type="entry name" value="Adenine nucleotide alpha hydrolases-like"/>
    <property type="match status" value="1"/>
</dbReference>
<dbReference type="PRINTS" id="PR01438">
    <property type="entry name" value="UNVRSLSTRESS"/>
</dbReference>
<dbReference type="Pfam" id="PF00582">
    <property type="entry name" value="Usp"/>
    <property type="match status" value="1"/>
</dbReference>
<accession>A0A4Z0NNM0</accession>
<dbReference type="AlphaFoldDB" id="A0A4Z0NNM0"/>
<proteinExistence type="inferred from homology"/>
<evidence type="ECO:0000259" key="2">
    <source>
        <dbReference type="Pfam" id="PF00582"/>
    </source>
</evidence>
<dbReference type="PANTHER" id="PTHR46268:SF15">
    <property type="entry name" value="UNIVERSAL STRESS PROTEIN HP_0031"/>
    <property type="match status" value="1"/>
</dbReference>
<evidence type="ECO:0000313" key="3">
    <source>
        <dbReference type="EMBL" id="TGD97721.1"/>
    </source>
</evidence>